<dbReference type="Gene3D" id="1.10.10.10">
    <property type="entry name" value="Winged helix-like DNA-binding domain superfamily/Winged helix DNA-binding domain"/>
    <property type="match status" value="1"/>
</dbReference>
<evidence type="ECO:0000256" key="4">
    <source>
        <dbReference type="ARBA" id="ARBA00023163"/>
    </source>
</evidence>
<dbReference type="GO" id="GO:0003700">
    <property type="term" value="F:DNA-binding transcription factor activity"/>
    <property type="evidence" value="ECO:0007669"/>
    <property type="project" value="InterPro"/>
</dbReference>
<reference evidence="6" key="1">
    <citation type="journal article" date="2021" name="PeerJ">
        <title>Extensive microbial diversity within the chicken gut microbiome revealed by metagenomics and culture.</title>
        <authorList>
            <person name="Gilroy R."/>
            <person name="Ravi A."/>
            <person name="Getino M."/>
            <person name="Pursley I."/>
            <person name="Horton D.L."/>
            <person name="Alikhan N.F."/>
            <person name="Baker D."/>
            <person name="Gharbi K."/>
            <person name="Hall N."/>
            <person name="Watson M."/>
            <person name="Adriaenssens E.M."/>
            <person name="Foster-Nyarko E."/>
            <person name="Jarju S."/>
            <person name="Secka A."/>
            <person name="Antonio M."/>
            <person name="Oren A."/>
            <person name="Chaudhuri R.R."/>
            <person name="La Ragione R."/>
            <person name="Hildebrand F."/>
            <person name="Pallen M.J."/>
        </authorList>
    </citation>
    <scope>NUCLEOTIDE SEQUENCE</scope>
    <source>
        <strain evidence="6">USAMLcec3-2134</strain>
    </source>
</reference>
<dbReference type="EMBL" id="DWXE01000006">
    <property type="protein sequence ID" value="HJB90141.1"/>
    <property type="molecule type" value="Genomic_DNA"/>
</dbReference>
<dbReference type="PANTHER" id="PTHR30419">
    <property type="entry name" value="HTH-TYPE TRANSCRIPTIONAL REGULATOR YBHD"/>
    <property type="match status" value="1"/>
</dbReference>
<accession>A0A9D2SCK2</accession>
<dbReference type="InterPro" id="IPR050950">
    <property type="entry name" value="HTH-type_LysR_regulators"/>
</dbReference>
<dbReference type="SUPFAM" id="SSF46785">
    <property type="entry name" value="Winged helix' DNA-binding domain"/>
    <property type="match status" value="1"/>
</dbReference>
<organism evidence="6 7">
    <name type="scientific">Candidatus Eisenbergiella merdigallinarum</name>
    <dbReference type="NCBI Taxonomy" id="2838552"/>
    <lineage>
        <taxon>Bacteria</taxon>
        <taxon>Bacillati</taxon>
        <taxon>Bacillota</taxon>
        <taxon>Clostridia</taxon>
        <taxon>Lachnospirales</taxon>
        <taxon>Lachnospiraceae</taxon>
        <taxon>Eisenbergiella</taxon>
    </lineage>
</organism>
<dbReference type="InterPro" id="IPR036388">
    <property type="entry name" value="WH-like_DNA-bd_sf"/>
</dbReference>
<comment type="similarity">
    <text evidence="1">Belongs to the LysR transcriptional regulatory family.</text>
</comment>
<reference evidence="6" key="2">
    <citation type="submission" date="2021-04" db="EMBL/GenBank/DDBJ databases">
        <authorList>
            <person name="Gilroy R."/>
        </authorList>
    </citation>
    <scope>NUCLEOTIDE SEQUENCE</scope>
    <source>
        <strain evidence="6">USAMLcec3-2134</strain>
    </source>
</reference>
<dbReference type="Proteomes" id="UP000886883">
    <property type="component" value="Unassembled WGS sequence"/>
</dbReference>
<keyword evidence="3" id="KW-0238">DNA-binding</keyword>
<evidence type="ECO:0000256" key="1">
    <source>
        <dbReference type="ARBA" id="ARBA00009437"/>
    </source>
</evidence>
<evidence type="ECO:0000313" key="7">
    <source>
        <dbReference type="Proteomes" id="UP000886883"/>
    </source>
</evidence>
<dbReference type="Gene3D" id="3.40.190.290">
    <property type="match status" value="1"/>
</dbReference>
<dbReference type="SUPFAM" id="SSF53850">
    <property type="entry name" value="Periplasmic binding protein-like II"/>
    <property type="match status" value="1"/>
</dbReference>
<sequence>MTSKDLEYFLSVYSSRSIKDSAQKLFISPQGLSKKIIELERELNVLLFTRTQKGMIPTAAGKQLAVRARIILDEFTGIQSDFSKAAVNNGSSLTIPATHGVLNYLSVSFIRSFYEKNPHIILNLIEIPEKETDSMLQKNEAEIAFVPAPIDYSKYDALFCFSWKHCLVIHKSNPLAKKDRISCEDLAHVPLAVRGRSYSAFPSNMSKFLRRGVQPDILLETTSETLIHSIAEENMGVGITLEFQAIADPRPNTVIKDFDVPFEKEVYLISKKGFPLSAEASAFHSFILQWTGQESKAPQE</sequence>
<protein>
    <submittedName>
        <fullName evidence="6">LysR family transcriptional regulator</fullName>
    </submittedName>
</protein>
<dbReference type="AlphaFoldDB" id="A0A9D2SCK2"/>
<dbReference type="Pfam" id="PF03466">
    <property type="entry name" value="LysR_substrate"/>
    <property type="match status" value="1"/>
</dbReference>
<dbReference type="CDD" id="cd05466">
    <property type="entry name" value="PBP2_LTTR_substrate"/>
    <property type="match status" value="1"/>
</dbReference>
<evidence type="ECO:0000256" key="3">
    <source>
        <dbReference type="ARBA" id="ARBA00023125"/>
    </source>
</evidence>
<dbReference type="GO" id="GO:0005829">
    <property type="term" value="C:cytosol"/>
    <property type="evidence" value="ECO:0007669"/>
    <property type="project" value="TreeGrafter"/>
</dbReference>
<dbReference type="InterPro" id="IPR036390">
    <property type="entry name" value="WH_DNA-bd_sf"/>
</dbReference>
<keyword evidence="2" id="KW-0805">Transcription regulation</keyword>
<dbReference type="PROSITE" id="PS50931">
    <property type="entry name" value="HTH_LYSR"/>
    <property type="match status" value="1"/>
</dbReference>
<name>A0A9D2SCK2_9FIRM</name>
<comment type="caution">
    <text evidence="6">The sequence shown here is derived from an EMBL/GenBank/DDBJ whole genome shotgun (WGS) entry which is preliminary data.</text>
</comment>
<dbReference type="GO" id="GO:0003677">
    <property type="term" value="F:DNA binding"/>
    <property type="evidence" value="ECO:0007669"/>
    <property type="project" value="UniProtKB-KW"/>
</dbReference>
<dbReference type="Pfam" id="PF00126">
    <property type="entry name" value="HTH_1"/>
    <property type="match status" value="1"/>
</dbReference>
<feature type="domain" description="HTH lysR-type" evidence="5">
    <location>
        <begin position="1"/>
        <end position="58"/>
    </location>
</feature>
<gene>
    <name evidence="6" type="ORF">H9763_01605</name>
</gene>
<evidence type="ECO:0000256" key="2">
    <source>
        <dbReference type="ARBA" id="ARBA00023015"/>
    </source>
</evidence>
<evidence type="ECO:0000259" key="5">
    <source>
        <dbReference type="PROSITE" id="PS50931"/>
    </source>
</evidence>
<keyword evidence="4" id="KW-0804">Transcription</keyword>
<dbReference type="InterPro" id="IPR005119">
    <property type="entry name" value="LysR_subst-bd"/>
</dbReference>
<proteinExistence type="inferred from homology"/>
<dbReference type="PANTHER" id="PTHR30419:SF28">
    <property type="entry name" value="HTH-TYPE TRANSCRIPTIONAL REGULATOR BSDA"/>
    <property type="match status" value="1"/>
</dbReference>
<dbReference type="InterPro" id="IPR000847">
    <property type="entry name" value="LysR_HTH_N"/>
</dbReference>
<evidence type="ECO:0000313" key="6">
    <source>
        <dbReference type="EMBL" id="HJB90141.1"/>
    </source>
</evidence>